<comment type="caution">
    <text evidence="6">The sequence shown here is derived from an EMBL/GenBank/DDBJ whole genome shotgun (WGS) entry which is preliminary data.</text>
</comment>
<keyword evidence="2" id="KW-0805">Transcription regulation</keyword>
<dbReference type="SUPFAM" id="SSF46785">
    <property type="entry name" value="Winged helix' DNA-binding domain"/>
    <property type="match status" value="1"/>
</dbReference>
<dbReference type="Pfam" id="PF03466">
    <property type="entry name" value="LysR_substrate"/>
    <property type="match status" value="1"/>
</dbReference>
<evidence type="ECO:0000313" key="7">
    <source>
        <dbReference type="Proteomes" id="UP000542125"/>
    </source>
</evidence>
<sequence>MKTTLDELLAFCTVIDTGSITAAANELGQTISGISRALSRLEKKLGTALMNRTTRRIELTEEGTAFLAQARQIIASVEEAEEQVAIRQQKPSGRLRVNAAPAFMFHVIVPLVGEFRERYPDITLELDSSEEIIDLLEHRTDVAIRIGTLQDSTLRARHLFMSRVRLLASPEYLRQRGKPRNVAALNGHDLLGFNQLPGLNRWPVLDESGHPFVVEPRIAASNGETLRLLALAGQGIASLADYLTETDRERGDLVQVLAKDTVDSFQSINAVYYRNTQIALRIACFLDFLGEMVVDGKRRG</sequence>
<gene>
    <name evidence="6" type="ORF">FHW18_000611</name>
</gene>
<evidence type="ECO:0000313" key="6">
    <source>
        <dbReference type="EMBL" id="NYE81340.1"/>
    </source>
</evidence>
<organism evidence="6 7">
    <name type="scientific">Pigmentiphaga litoralis</name>
    <dbReference type="NCBI Taxonomy" id="516702"/>
    <lineage>
        <taxon>Bacteria</taxon>
        <taxon>Pseudomonadati</taxon>
        <taxon>Pseudomonadota</taxon>
        <taxon>Betaproteobacteria</taxon>
        <taxon>Burkholderiales</taxon>
        <taxon>Alcaligenaceae</taxon>
        <taxon>Pigmentiphaga</taxon>
    </lineage>
</organism>
<protein>
    <submittedName>
        <fullName evidence="6">DNA-binding transcriptional LysR family regulator</fullName>
    </submittedName>
</protein>
<dbReference type="InterPro" id="IPR036390">
    <property type="entry name" value="WH_DNA-bd_sf"/>
</dbReference>
<dbReference type="PROSITE" id="PS50931">
    <property type="entry name" value="HTH_LYSR"/>
    <property type="match status" value="1"/>
</dbReference>
<dbReference type="InterPro" id="IPR036388">
    <property type="entry name" value="WH-like_DNA-bd_sf"/>
</dbReference>
<evidence type="ECO:0000256" key="2">
    <source>
        <dbReference type="ARBA" id="ARBA00023015"/>
    </source>
</evidence>
<evidence type="ECO:0000259" key="5">
    <source>
        <dbReference type="PROSITE" id="PS50931"/>
    </source>
</evidence>
<dbReference type="Gene3D" id="1.10.10.10">
    <property type="entry name" value="Winged helix-like DNA-binding domain superfamily/Winged helix DNA-binding domain"/>
    <property type="match status" value="1"/>
</dbReference>
<dbReference type="AlphaFoldDB" id="A0A7Y9IR11"/>
<name>A0A7Y9IR11_9BURK</name>
<dbReference type="InterPro" id="IPR000847">
    <property type="entry name" value="LysR_HTH_N"/>
</dbReference>
<dbReference type="InterPro" id="IPR058163">
    <property type="entry name" value="LysR-type_TF_proteobact-type"/>
</dbReference>
<keyword evidence="4" id="KW-0804">Transcription</keyword>
<dbReference type="SUPFAM" id="SSF53850">
    <property type="entry name" value="Periplasmic binding protein-like II"/>
    <property type="match status" value="1"/>
</dbReference>
<reference evidence="6 7" key="1">
    <citation type="submission" date="2020-07" db="EMBL/GenBank/DDBJ databases">
        <title>Genomic Encyclopedia of Type Strains, Phase IV (KMG-V): Genome sequencing to study the core and pangenomes of soil and plant-associated prokaryotes.</title>
        <authorList>
            <person name="Whitman W."/>
        </authorList>
    </citation>
    <scope>NUCLEOTIDE SEQUENCE [LARGE SCALE GENOMIC DNA]</scope>
    <source>
        <strain evidence="6 7">SAS40</strain>
    </source>
</reference>
<dbReference type="InterPro" id="IPR005119">
    <property type="entry name" value="LysR_subst-bd"/>
</dbReference>
<dbReference type="GO" id="GO:0003700">
    <property type="term" value="F:DNA-binding transcription factor activity"/>
    <property type="evidence" value="ECO:0007669"/>
    <property type="project" value="InterPro"/>
</dbReference>
<proteinExistence type="inferred from homology"/>
<dbReference type="GO" id="GO:0006351">
    <property type="term" value="P:DNA-templated transcription"/>
    <property type="evidence" value="ECO:0007669"/>
    <property type="project" value="TreeGrafter"/>
</dbReference>
<evidence type="ECO:0000256" key="4">
    <source>
        <dbReference type="ARBA" id="ARBA00023163"/>
    </source>
</evidence>
<comment type="similarity">
    <text evidence="1">Belongs to the LysR transcriptional regulatory family.</text>
</comment>
<dbReference type="Proteomes" id="UP000542125">
    <property type="component" value="Unassembled WGS sequence"/>
</dbReference>
<evidence type="ECO:0000256" key="3">
    <source>
        <dbReference type="ARBA" id="ARBA00023125"/>
    </source>
</evidence>
<keyword evidence="7" id="KW-1185">Reference proteome</keyword>
<dbReference type="PANTHER" id="PTHR30537">
    <property type="entry name" value="HTH-TYPE TRANSCRIPTIONAL REGULATOR"/>
    <property type="match status" value="1"/>
</dbReference>
<evidence type="ECO:0000256" key="1">
    <source>
        <dbReference type="ARBA" id="ARBA00009437"/>
    </source>
</evidence>
<dbReference type="FunFam" id="1.10.10.10:FF:000001">
    <property type="entry name" value="LysR family transcriptional regulator"/>
    <property type="match status" value="1"/>
</dbReference>
<dbReference type="Gene3D" id="3.40.190.10">
    <property type="entry name" value="Periplasmic binding protein-like II"/>
    <property type="match status" value="2"/>
</dbReference>
<dbReference type="PANTHER" id="PTHR30537:SF20">
    <property type="entry name" value="TRANSCRIPTIONAL REGULATORY PROTEIN"/>
    <property type="match status" value="1"/>
</dbReference>
<keyword evidence="3 6" id="KW-0238">DNA-binding</keyword>
<dbReference type="GO" id="GO:0043565">
    <property type="term" value="F:sequence-specific DNA binding"/>
    <property type="evidence" value="ECO:0007669"/>
    <property type="project" value="TreeGrafter"/>
</dbReference>
<dbReference type="RefSeq" id="WP_179583286.1">
    <property type="nucleotide sequence ID" value="NZ_JACBYR010000001.1"/>
</dbReference>
<dbReference type="EMBL" id="JACBYR010000001">
    <property type="protein sequence ID" value="NYE81340.1"/>
    <property type="molecule type" value="Genomic_DNA"/>
</dbReference>
<feature type="domain" description="HTH lysR-type" evidence="5">
    <location>
        <begin position="3"/>
        <end position="60"/>
    </location>
</feature>
<dbReference type="Pfam" id="PF00126">
    <property type="entry name" value="HTH_1"/>
    <property type="match status" value="1"/>
</dbReference>
<accession>A0A7Y9IR11</accession>